<evidence type="ECO:0000259" key="6">
    <source>
        <dbReference type="Pfam" id="PF08281"/>
    </source>
</evidence>
<evidence type="ECO:0000256" key="3">
    <source>
        <dbReference type="ARBA" id="ARBA00023082"/>
    </source>
</evidence>
<dbReference type="EMBL" id="FQWD01000001">
    <property type="protein sequence ID" value="SHF74146.1"/>
    <property type="molecule type" value="Genomic_DNA"/>
</dbReference>
<evidence type="ECO:0000256" key="1">
    <source>
        <dbReference type="ARBA" id="ARBA00010641"/>
    </source>
</evidence>
<dbReference type="CDD" id="cd06171">
    <property type="entry name" value="Sigma70_r4"/>
    <property type="match status" value="1"/>
</dbReference>
<dbReference type="RefSeq" id="WP_073316726.1">
    <property type="nucleotide sequence ID" value="NZ_FQWD01000001.1"/>
</dbReference>
<dbReference type="GO" id="GO:0006352">
    <property type="term" value="P:DNA-templated transcription initiation"/>
    <property type="evidence" value="ECO:0007669"/>
    <property type="project" value="InterPro"/>
</dbReference>
<dbReference type="NCBIfam" id="TIGR02937">
    <property type="entry name" value="sigma70-ECF"/>
    <property type="match status" value="1"/>
</dbReference>
<dbReference type="InterPro" id="IPR007627">
    <property type="entry name" value="RNA_pol_sigma70_r2"/>
</dbReference>
<dbReference type="GO" id="GO:0016987">
    <property type="term" value="F:sigma factor activity"/>
    <property type="evidence" value="ECO:0007669"/>
    <property type="project" value="UniProtKB-KW"/>
</dbReference>
<dbReference type="Proteomes" id="UP000184520">
    <property type="component" value="Unassembled WGS sequence"/>
</dbReference>
<protein>
    <submittedName>
        <fullName evidence="7">RNA polymerase sigma-70 factor, ECF subfamily</fullName>
    </submittedName>
</protein>
<organism evidence="7 8">
    <name type="scientific">Marisediminitalea aggregata</name>
    <dbReference type="NCBI Taxonomy" id="634436"/>
    <lineage>
        <taxon>Bacteria</taxon>
        <taxon>Pseudomonadati</taxon>
        <taxon>Pseudomonadota</taxon>
        <taxon>Gammaproteobacteria</taxon>
        <taxon>Alteromonadales</taxon>
        <taxon>Alteromonadaceae</taxon>
        <taxon>Marisediminitalea</taxon>
    </lineage>
</organism>
<dbReference type="OrthoDB" id="9780326at2"/>
<accession>A0A1M5E4M8</accession>
<feature type="domain" description="RNA polymerase sigma-70 region 2" evidence="5">
    <location>
        <begin position="38"/>
        <end position="104"/>
    </location>
</feature>
<dbReference type="Gene3D" id="1.10.10.10">
    <property type="entry name" value="Winged helix-like DNA-binding domain superfamily/Winged helix DNA-binding domain"/>
    <property type="match status" value="1"/>
</dbReference>
<dbReference type="PANTHER" id="PTHR43133">
    <property type="entry name" value="RNA POLYMERASE ECF-TYPE SIGMA FACTO"/>
    <property type="match status" value="1"/>
</dbReference>
<dbReference type="InterPro" id="IPR036388">
    <property type="entry name" value="WH-like_DNA-bd_sf"/>
</dbReference>
<dbReference type="SUPFAM" id="SSF88946">
    <property type="entry name" value="Sigma2 domain of RNA polymerase sigma factors"/>
    <property type="match status" value="1"/>
</dbReference>
<dbReference type="SUPFAM" id="SSF88659">
    <property type="entry name" value="Sigma3 and sigma4 domains of RNA polymerase sigma factors"/>
    <property type="match status" value="1"/>
</dbReference>
<evidence type="ECO:0000259" key="5">
    <source>
        <dbReference type="Pfam" id="PF04542"/>
    </source>
</evidence>
<reference evidence="8" key="1">
    <citation type="submission" date="2016-11" db="EMBL/GenBank/DDBJ databases">
        <authorList>
            <person name="Varghese N."/>
            <person name="Submissions S."/>
        </authorList>
    </citation>
    <scope>NUCLEOTIDE SEQUENCE [LARGE SCALE GENOMIC DNA]</scope>
    <source>
        <strain evidence="8">CGMCC 1.8995</strain>
    </source>
</reference>
<dbReference type="STRING" id="634436.SAMN05216361_0250"/>
<evidence type="ECO:0000256" key="4">
    <source>
        <dbReference type="ARBA" id="ARBA00023163"/>
    </source>
</evidence>
<sequence>MTVGQGNVVDATDAFAQQQLQQHLQAAMQGDVQAYQQLYQKYVGQVYALSLRLTGDAALAEDATQEVFVQVWQKLANFSQKSQFSTWLHSVTANVTISYMRKQRGWFQRMFGLDSANEQQITASESLDLSQLDKCILKLPERARQVFVLHAIEGYRHEDIADMLNMASGTSKAQFHRARQLLQEWLGDDDQ</sequence>
<keyword evidence="4" id="KW-0804">Transcription</keyword>
<proteinExistence type="inferred from homology"/>
<dbReference type="Pfam" id="PF08281">
    <property type="entry name" value="Sigma70_r4_2"/>
    <property type="match status" value="1"/>
</dbReference>
<evidence type="ECO:0000256" key="2">
    <source>
        <dbReference type="ARBA" id="ARBA00023015"/>
    </source>
</evidence>
<dbReference type="InterPro" id="IPR013325">
    <property type="entry name" value="RNA_pol_sigma_r2"/>
</dbReference>
<dbReference type="Gene3D" id="1.10.1740.10">
    <property type="match status" value="1"/>
</dbReference>
<dbReference type="AlphaFoldDB" id="A0A1M5E4M8"/>
<gene>
    <name evidence="7" type="ORF">SAMN05216361_0250</name>
</gene>
<evidence type="ECO:0000313" key="8">
    <source>
        <dbReference type="Proteomes" id="UP000184520"/>
    </source>
</evidence>
<dbReference type="InterPro" id="IPR039425">
    <property type="entry name" value="RNA_pol_sigma-70-like"/>
</dbReference>
<comment type="similarity">
    <text evidence="1">Belongs to the sigma-70 factor family. ECF subfamily.</text>
</comment>
<dbReference type="InterPro" id="IPR014284">
    <property type="entry name" value="RNA_pol_sigma-70_dom"/>
</dbReference>
<dbReference type="GO" id="GO:0003677">
    <property type="term" value="F:DNA binding"/>
    <property type="evidence" value="ECO:0007669"/>
    <property type="project" value="InterPro"/>
</dbReference>
<evidence type="ECO:0000313" key="7">
    <source>
        <dbReference type="EMBL" id="SHF74146.1"/>
    </source>
</evidence>
<dbReference type="Pfam" id="PF04542">
    <property type="entry name" value="Sigma70_r2"/>
    <property type="match status" value="1"/>
</dbReference>
<name>A0A1M5E4M8_9ALTE</name>
<keyword evidence="2" id="KW-0805">Transcription regulation</keyword>
<feature type="domain" description="RNA polymerase sigma factor 70 region 4 type 2" evidence="6">
    <location>
        <begin position="131"/>
        <end position="182"/>
    </location>
</feature>
<dbReference type="InterPro" id="IPR013249">
    <property type="entry name" value="RNA_pol_sigma70_r4_t2"/>
</dbReference>
<keyword evidence="3" id="KW-0731">Sigma factor</keyword>
<dbReference type="InterPro" id="IPR013324">
    <property type="entry name" value="RNA_pol_sigma_r3/r4-like"/>
</dbReference>
<dbReference type="PANTHER" id="PTHR43133:SF46">
    <property type="entry name" value="RNA POLYMERASE SIGMA-70 FACTOR ECF SUBFAMILY"/>
    <property type="match status" value="1"/>
</dbReference>
<keyword evidence="8" id="KW-1185">Reference proteome</keyword>